<evidence type="ECO:0000313" key="7">
    <source>
        <dbReference type="Proteomes" id="UP000502298"/>
    </source>
</evidence>
<name>A0A6H2EM05_9ACTO</name>
<dbReference type="PANTHER" id="PTHR42734:SF5">
    <property type="entry name" value="IRON TRANSPORT SYSTEM ATP-BINDING PROTEIN HI_0361-RELATED"/>
    <property type="match status" value="1"/>
</dbReference>
<keyword evidence="4 6" id="KW-0067">ATP-binding</keyword>
<dbReference type="SUPFAM" id="SSF52540">
    <property type="entry name" value="P-loop containing nucleoside triphosphate hydrolases"/>
    <property type="match status" value="1"/>
</dbReference>
<dbReference type="GO" id="GO:0016887">
    <property type="term" value="F:ATP hydrolysis activity"/>
    <property type="evidence" value="ECO:0007669"/>
    <property type="project" value="InterPro"/>
</dbReference>
<keyword evidence="2" id="KW-0813">Transport</keyword>
<dbReference type="InterPro" id="IPR003593">
    <property type="entry name" value="AAA+_ATPase"/>
</dbReference>
<dbReference type="Proteomes" id="UP000502298">
    <property type="component" value="Chromosome"/>
</dbReference>
<evidence type="ECO:0000256" key="3">
    <source>
        <dbReference type="ARBA" id="ARBA00022741"/>
    </source>
</evidence>
<dbReference type="InterPro" id="IPR003439">
    <property type="entry name" value="ABC_transporter-like_ATP-bd"/>
</dbReference>
<dbReference type="FunFam" id="3.40.50.300:FF:000134">
    <property type="entry name" value="Iron-enterobactin ABC transporter ATP-binding protein"/>
    <property type="match status" value="1"/>
</dbReference>
<dbReference type="InterPro" id="IPR050153">
    <property type="entry name" value="Metal_Ion_Import_ABC"/>
</dbReference>
<dbReference type="KEGG" id="arca:HC352_05950"/>
<accession>A0A6H2EM05</accession>
<proteinExistence type="inferred from homology"/>
<organism evidence="6 7">
    <name type="scientific">Arcanobacterium buesumense</name>
    <dbReference type="NCBI Taxonomy" id="2722751"/>
    <lineage>
        <taxon>Bacteria</taxon>
        <taxon>Bacillati</taxon>
        <taxon>Actinomycetota</taxon>
        <taxon>Actinomycetes</taxon>
        <taxon>Actinomycetales</taxon>
        <taxon>Actinomycetaceae</taxon>
        <taxon>Arcanobacterium</taxon>
    </lineage>
</organism>
<dbReference type="PANTHER" id="PTHR42734">
    <property type="entry name" value="METAL TRANSPORT SYSTEM ATP-BINDING PROTEIN TM_0124-RELATED"/>
    <property type="match status" value="1"/>
</dbReference>
<evidence type="ECO:0000256" key="2">
    <source>
        <dbReference type="ARBA" id="ARBA00022448"/>
    </source>
</evidence>
<keyword evidence="7" id="KW-1185">Reference proteome</keyword>
<dbReference type="GO" id="GO:0005524">
    <property type="term" value="F:ATP binding"/>
    <property type="evidence" value="ECO:0007669"/>
    <property type="project" value="UniProtKB-KW"/>
</dbReference>
<keyword evidence="3" id="KW-0547">Nucleotide-binding</keyword>
<dbReference type="PROSITE" id="PS50893">
    <property type="entry name" value="ABC_TRANSPORTER_2"/>
    <property type="match status" value="1"/>
</dbReference>
<evidence type="ECO:0000313" key="6">
    <source>
        <dbReference type="EMBL" id="QJC22092.1"/>
    </source>
</evidence>
<reference evidence="6 7" key="1">
    <citation type="submission" date="2020-03" db="EMBL/GenBank/DDBJ databases">
        <title>Complete genome of Arcanobacterium buesumensis sp. nov. strain 2701.</title>
        <authorList>
            <person name="Borowiak M."/>
            <person name="Alssahen M."/>
            <person name="Laemmler C."/>
            <person name="Malorny B."/>
            <person name="Hassan A."/>
            <person name="Prenger-Berninghoff E."/>
            <person name="Ploetz M."/>
            <person name="Abdulmawjood A."/>
        </authorList>
    </citation>
    <scope>NUCLEOTIDE SEQUENCE [LARGE SCALE GENOMIC DNA]</scope>
    <source>
        <strain evidence="6 7">2701</strain>
    </source>
</reference>
<gene>
    <name evidence="6" type="ORF">HC352_05950</name>
</gene>
<sequence length="252" mass="27083">MDPQASVLDVRDLHVSYGDVQALTGVDFCIGQGRICAIVGMNGSGKSTFFKSIMGLVNYQQGEIIISQTSSLSARKSGKVGYVPQNEEIDTRFPLSVYDVVMMGRYGLMGARRKPTDVDRQAVADALDVVGLTGIEQRPIGALSGGQRKRVFVARAVAQGAELMLLDEPFAGVDYTSASVITELLRSLADKGTTLLVSTHDLSTIPEFADEVVLLNRQIVGRGDPRETLSSNNLSRAFTAPAGYYADKGETK</sequence>
<evidence type="ECO:0000256" key="4">
    <source>
        <dbReference type="ARBA" id="ARBA00022840"/>
    </source>
</evidence>
<dbReference type="Pfam" id="PF00005">
    <property type="entry name" value="ABC_tran"/>
    <property type="match status" value="1"/>
</dbReference>
<dbReference type="InterPro" id="IPR027417">
    <property type="entry name" value="P-loop_NTPase"/>
</dbReference>
<protein>
    <submittedName>
        <fullName evidence="6">Metal ABC transporter ATP-binding protein</fullName>
    </submittedName>
</protein>
<dbReference type="CDD" id="cd03235">
    <property type="entry name" value="ABC_Metallic_Cations"/>
    <property type="match status" value="1"/>
</dbReference>
<feature type="domain" description="ABC transporter" evidence="5">
    <location>
        <begin position="8"/>
        <end position="242"/>
    </location>
</feature>
<comment type="similarity">
    <text evidence="1">Belongs to the ABC transporter superfamily.</text>
</comment>
<dbReference type="SMART" id="SM00382">
    <property type="entry name" value="AAA"/>
    <property type="match status" value="1"/>
</dbReference>
<evidence type="ECO:0000256" key="1">
    <source>
        <dbReference type="ARBA" id="ARBA00005417"/>
    </source>
</evidence>
<dbReference type="PROSITE" id="PS00211">
    <property type="entry name" value="ABC_TRANSPORTER_1"/>
    <property type="match status" value="1"/>
</dbReference>
<dbReference type="Gene3D" id="3.40.50.300">
    <property type="entry name" value="P-loop containing nucleotide triphosphate hydrolases"/>
    <property type="match status" value="1"/>
</dbReference>
<dbReference type="EMBL" id="CP050804">
    <property type="protein sequence ID" value="QJC22092.1"/>
    <property type="molecule type" value="Genomic_DNA"/>
</dbReference>
<evidence type="ECO:0000259" key="5">
    <source>
        <dbReference type="PROSITE" id="PS50893"/>
    </source>
</evidence>
<dbReference type="InterPro" id="IPR017871">
    <property type="entry name" value="ABC_transporter-like_CS"/>
</dbReference>
<dbReference type="AlphaFoldDB" id="A0A6H2EM05"/>